<reference evidence="4 5" key="1">
    <citation type="submission" date="2018-07" db="EMBL/GenBank/DDBJ databases">
        <title>The draft genome of Phyllobacterium salinisoli.</title>
        <authorList>
            <person name="Liu L."/>
            <person name="Li L."/>
            <person name="Zhang X."/>
            <person name="Liang L."/>
        </authorList>
    </citation>
    <scope>NUCLEOTIDE SEQUENCE [LARGE SCALE GENOMIC DNA]</scope>
    <source>
        <strain evidence="4 5">LLAN61</strain>
    </source>
</reference>
<dbReference type="Pfam" id="PF03432">
    <property type="entry name" value="Relaxase"/>
    <property type="match status" value="1"/>
</dbReference>
<accession>A0A368JX15</accession>
<organism evidence="4 5">
    <name type="scientific">Phyllobacterium salinisoli</name>
    <dbReference type="NCBI Taxonomy" id="1899321"/>
    <lineage>
        <taxon>Bacteria</taxon>
        <taxon>Pseudomonadati</taxon>
        <taxon>Pseudomonadota</taxon>
        <taxon>Alphaproteobacteria</taxon>
        <taxon>Hyphomicrobiales</taxon>
        <taxon>Phyllobacteriaceae</taxon>
        <taxon>Phyllobacterium</taxon>
    </lineage>
</organism>
<proteinExistence type="predicted"/>
<dbReference type="Proteomes" id="UP000253420">
    <property type="component" value="Unassembled WGS sequence"/>
</dbReference>
<dbReference type="OrthoDB" id="1826980at2"/>
<dbReference type="EMBL" id="QOZG01000016">
    <property type="protein sequence ID" value="RCS21697.1"/>
    <property type="molecule type" value="Genomic_DNA"/>
</dbReference>
<evidence type="ECO:0000313" key="4">
    <source>
        <dbReference type="EMBL" id="RCS21697.1"/>
    </source>
</evidence>
<evidence type="ECO:0000313" key="5">
    <source>
        <dbReference type="Proteomes" id="UP000253420"/>
    </source>
</evidence>
<sequence length="424" mass="48754">MILKGNQRAGGMQLAVHLMNTRDNDHVTLHDIRGFVADDLSGAFKEAFAISRGTRCKQFLFSVSLSPPETENVPVDVFDDAIEAIEEKLGLSGQPRAVVFHEKDGRRHAHCVWSRIDIETMTAINLPHYKLKLRDVSRQLYIEHGWSMPKGLMNSQEGNPLNFSREEWQQAKRIGRDPRTIKAIFQDCWATSDGLRAFQNALEARGYYLASGKRGFVAVDWQGEVFAVSKWTDQRAKDVRAKLGDPSALQSVEDVSAHVAKLVDQKLEKFSADMRQQLEKARTGLAEKREALVQRQRTERQELKERQAERLTQENQTRADRFRKGLLGLWDWVTGRRATTREQNEAELAECLKRDQDQQQKLIERHLAERRELQLQMKRLRDRHELDRNSLGSAKSLLGQDRLVKSDDDSSPRLEKGKQLRLNP</sequence>
<feature type="region of interest" description="Disordered" evidence="2">
    <location>
        <begin position="391"/>
        <end position="424"/>
    </location>
</feature>
<feature type="region of interest" description="Disordered" evidence="2">
    <location>
        <begin position="291"/>
        <end position="316"/>
    </location>
</feature>
<feature type="coiled-coil region" evidence="1">
    <location>
        <begin position="349"/>
        <end position="383"/>
    </location>
</feature>
<feature type="compositionally biased region" description="Basic and acidic residues" evidence="2">
    <location>
        <begin position="402"/>
        <end position="418"/>
    </location>
</feature>
<comment type="caution">
    <text evidence="4">The sequence shown here is derived from an EMBL/GenBank/DDBJ whole genome shotgun (WGS) entry which is preliminary data.</text>
</comment>
<keyword evidence="5" id="KW-1185">Reference proteome</keyword>
<evidence type="ECO:0000259" key="3">
    <source>
        <dbReference type="Pfam" id="PF03432"/>
    </source>
</evidence>
<dbReference type="InterPro" id="IPR005094">
    <property type="entry name" value="Endonuclease_MobA/VirD2"/>
</dbReference>
<dbReference type="AlphaFoldDB" id="A0A368JX15"/>
<gene>
    <name evidence="4" type="ORF">DUT91_22185</name>
</gene>
<dbReference type="RefSeq" id="WP_114442653.1">
    <property type="nucleotide sequence ID" value="NZ_QOZG01000016.1"/>
</dbReference>
<protein>
    <submittedName>
        <fullName evidence="4">Relaxase</fullName>
    </submittedName>
</protein>
<evidence type="ECO:0000256" key="2">
    <source>
        <dbReference type="SAM" id="MobiDB-lite"/>
    </source>
</evidence>
<name>A0A368JX15_9HYPH</name>
<keyword evidence="1" id="KW-0175">Coiled coil</keyword>
<evidence type="ECO:0000256" key="1">
    <source>
        <dbReference type="SAM" id="Coils"/>
    </source>
</evidence>
<feature type="domain" description="MobA/VirD2-like nuclease" evidence="3">
    <location>
        <begin position="33"/>
        <end position="146"/>
    </location>
</feature>